<organism evidence="1 2">
    <name type="scientific">Geosporobacter subterraneus DSM 17957</name>
    <dbReference type="NCBI Taxonomy" id="1121919"/>
    <lineage>
        <taxon>Bacteria</taxon>
        <taxon>Bacillati</taxon>
        <taxon>Bacillota</taxon>
        <taxon>Clostridia</taxon>
        <taxon>Peptostreptococcales</taxon>
        <taxon>Thermotaleaceae</taxon>
        <taxon>Geosporobacter</taxon>
    </lineage>
</organism>
<dbReference type="Pfam" id="PF09580">
    <property type="entry name" value="Spore_YhcN_YlaJ"/>
    <property type="match status" value="1"/>
</dbReference>
<dbReference type="InterPro" id="IPR019076">
    <property type="entry name" value="Spore_lipoprot_YhcN/YlaJ-like"/>
</dbReference>
<evidence type="ECO:0000313" key="1">
    <source>
        <dbReference type="EMBL" id="SHJ14533.1"/>
    </source>
</evidence>
<dbReference type="RefSeq" id="WP_110940620.1">
    <property type="nucleotide sequence ID" value="NZ_FQZV01000015.1"/>
</dbReference>
<dbReference type="EMBL" id="FQZV01000015">
    <property type="protein sequence ID" value="SHJ14533.1"/>
    <property type="molecule type" value="Genomic_DNA"/>
</dbReference>
<reference evidence="2" key="1">
    <citation type="submission" date="2016-11" db="EMBL/GenBank/DDBJ databases">
        <authorList>
            <person name="Varghese N."/>
            <person name="Submissions S."/>
        </authorList>
    </citation>
    <scope>NUCLEOTIDE SEQUENCE [LARGE SCALE GENOMIC DNA]</scope>
    <source>
        <strain evidence="2">DSM 17957</strain>
    </source>
</reference>
<dbReference type="Proteomes" id="UP000184536">
    <property type="component" value="Unassembled WGS sequence"/>
</dbReference>
<evidence type="ECO:0000313" key="2">
    <source>
        <dbReference type="Proteomes" id="UP000184536"/>
    </source>
</evidence>
<name>A0A1M6GX40_9FIRM</name>
<accession>A0A1M6GX40</accession>
<dbReference type="PROSITE" id="PS51257">
    <property type="entry name" value="PROKAR_LIPOPROTEIN"/>
    <property type="match status" value="1"/>
</dbReference>
<dbReference type="AlphaFoldDB" id="A0A1M6GX40"/>
<gene>
    <name evidence="1" type="ORF">SAMN02745975_01389</name>
</gene>
<keyword evidence="2" id="KW-1185">Reference proteome</keyword>
<sequence>MKKTIYKIFIFMIVILLISGCQSVRRPNPNQQGNQGDTQNRGITINPNAQSRQQDMANPTIPYNSDDGTFEGNINVNDLNGRAHRLADELAVLEGIEKAHVVISANAALIGVIPNGNQQQNQNLQERIEARVRTVDPEVDQIFFTQDQRTTREIQALASRLEKGEAVTRVNNEVTDLMRRMTLIR</sequence>
<dbReference type="OrthoDB" id="1707228at2"/>
<dbReference type="STRING" id="1121919.SAMN02745975_01389"/>
<protein>
    <submittedName>
        <fullName evidence="1">Sporulation lipoprotein, YhcN/YlaJ family</fullName>
    </submittedName>
</protein>
<keyword evidence="1" id="KW-0449">Lipoprotein</keyword>
<proteinExistence type="predicted"/>